<dbReference type="SUPFAM" id="SSF55729">
    <property type="entry name" value="Acyl-CoA N-acyltransferases (Nat)"/>
    <property type="match status" value="1"/>
</dbReference>
<keyword evidence="5" id="KW-1185">Reference proteome</keyword>
<dbReference type="PANTHER" id="PTHR43877">
    <property type="entry name" value="AMINOALKYLPHOSPHONATE N-ACETYLTRANSFERASE-RELATED-RELATED"/>
    <property type="match status" value="1"/>
</dbReference>
<dbReference type="CDD" id="cd04301">
    <property type="entry name" value="NAT_SF"/>
    <property type="match status" value="1"/>
</dbReference>
<dbReference type="InterPro" id="IPR000182">
    <property type="entry name" value="GNAT_dom"/>
</dbReference>
<dbReference type="InterPro" id="IPR050832">
    <property type="entry name" value="Bact_Acetyltransf"/>
</dbReference>
<evidence type="ECO:0000259" key="3">
    <source>
        <dbReference type="PROSITE" id="PS51186"/>
    </source>
</evidence>
<keyword evidence="1 4" id="KW-0808">Transferase</keyword>
<name>A0A7J5U2H2_9BACT</name>
<evidence type="ECO:0000313" key="4">
    <source>
        <dbReference type="EMBL" id="KAB7731984.1"/>
    </source>
</evidence>
<feature type="domain" description="N-acetyltransferase" evidence="3">
    <location>
        <begin position="2"/>
        <end position="180"/>
    </location>
</feature>
<organism evidence="4 5">
    <name type="scientific">Rudanella paleaurantiibacter</name>
    <dbReference type="NCBI Taxonomy" id="2614655"/>
    <lineage>
        <taxon>Bacteria</taxon>
        <taxon>Pseudomonadati</taxon>
        <taxon>Bacteroidota</taxon>
        <taxon>Cytophagia</taxon>
        <taxon>Cytophagales</taxon>
        <taxon>Cytophagaceae</taxon>
        <taxon>Rudanella</taxon>
    </lineage>
</organism>
<dbReference type="GO" id="GO:0016747">
    <property type="term" value="F:acyltransferase activity, transferring groups other than amino-acyl groups"/>
    <property type="evidence" value="ECO:0007669"/>
    <property type="project" value="InterPro"/>
</dbReference>
<comment type="caution">
    <text evidence="4">The sequence shown here is derived from an EMBL/GenBank/DDBJ whole genome shotgun (WGS) entry which is preliminary data.</text>
</comment>
<sequence length="181" mass="20159">MTHIRAATPSDFPTIEHIARQTWPVTFGEILSADQIEYMLGWMYSQASLTEQVNQKGHVFLIAETDTDEPVGYVSYELDYGHADAFGETATPALSPKVTKIHKLYLLPQTQGQGLGRLLIEEVGRRAQAAGNTALVLNVNRQNRAVQFYERLGFGIAKTEDIDIGNGFLMQDYVMLKPLNA</sequence>
<dbReference type="Pfam" id="PF13673">
    <property type="entry name" value="Acetyltransf_10"/>
    <property type="match status" value="1"/>
</dbReference>
<evidence type="ECO:0000256" key="1">
    <source>
        <dbReference type="ARBA" id="ARBA00022679"/>
    </source>
</evidence>
<proteinExistence type="predicted"/>
<evidence type="ECO:0000313" key="5">
    <source>
        <dbReference type="Proteomes" id="UP000488299"/>
    </source>
</evidence>
<reference evidence="4 5" key="1">
    <citation type="submission" date="2019-10" db="EMBL/GenBank/DDBJ databases">
        <title>Rudanella paleaurantiibacter sp. nov., isolated from sludge.</title>
        <authorList>
            <person name="Xu S.Q."/>
        </authorList>
    </citation>
    <scope>NUCLEOTIDE SEQUENCE [LARGE SCALE GENOMIC DNA]</scope>
    <source>
        <strain evidence="4 5">HX-22-17</strain>
    </source>
</reference>
<evidence type="ECO:0000256" key="2">
    <source>
        <dbReference type="ARBA" id="ARBA00023315"/>
    </source>
</evidence>
<dbReference type="Gene3D" id="3.40.630.30">
    <property type="match status" value="1"/>
</dbReference>
<dbReference type="InterPro" id="IPR016181">
    <property type="entry name" value="Acyl_CoA_acyltransferase"/>
</dbReference>
<dbReference type="RefSeq" id="WP_152123560.1">
    <property type="nucleotide sequence ID" value="NZ_WELI01000002.1"/>
</dbReference>
<protein>
    <submittedName>
        <fullName evidence="4">GNAT family N-acetyltransferase</fullName>
    </submittedName>
</protein>
<accession>A0A7J5U2H2</accession>
<dbReference type="PROSITE" id="PS51186">
    <property type="entry name" value="GNAT"/>
    <property type="match status" value="1"/>
</dbReference>
<dbReference type="Proteomes" id="UP000488299">
    <property type="component" value="Unassembled WGS sequence"/>
</dbReference>
<gene>
    <name evidence="4" type="ORF">F5984_07135</name>
</gene>
<keyword evidence="2" id="KW-0012">Acyltransferase</keyword>
<dbReference type="EMBL" id="WELI01000002">
    <property type="protein sequence ID" value="KAB7731984.1"/>
    <property type="molecule type" value="Genomic_DNA"/>
</dbReference>
<dbReference type="AlphaFoldDB" id="A0A7J5U2H2"/>